<reference evidence="1" key="2">
    <citation type="submission" date="2020-09" db="EMBL/GenBank/DDBJ databases">
        <authorList>
            <person name="Sun Q."/>
            <person name="Kim S."/>
        </authorList>
    </citation>
    <scope>NUCLEOTIDE SEQUENCE</scope>
    <source>
        <strain evidence="1">KCTC 12368</strain>
    </source>
</reference>
<accession>A0A918UM71</accession>
<evidence type="ECO:0000313" key="1">
    <source>
        <dbReference type="EMBL" id="GGZ20364.1"/>
    </source>
</evidence>
<comment type="caution">
    <text evidence="1">The sequence shown here is derived from an EMBL/GenBank/DDBJ whole genome shotgun (WGS) entry which is preliminary data.</text>
</comment>
<proteinExistence type="predicted"/>
<dbReference type="EMBL" id="BMWX01000002">
    <property type="protein sequence ID" value="GGZ20364.1"/>
    <property type="molecule type" value="Genomic_DNA"/>
</dbReference>
<dbReference type="Proteomes" id="UP000619457">
    <property type="component" value="Unassembled WGS sequence"/>
</dbReference>
<dbReference type="RefSeq" id="WP_018472352.1">
    <property type="nucleotide sequence ID" value="NZ_BMWX01000002.1"/>
</dbReference>
<gene>
    <name evidence="1" type="ORF">GCM10007049_11180</name>
</gene>
<protein>
    <submittedName>
        <fullName evidence="1">Uncharacterized protein</fullName>
    </submittedName>
</protein>
<reference evidence="1" key="1">
    <citation type="journal article" date="2014" name="Int. J. Syst. Evol. Microbiol.">
        <title>Complete genome sequence of Corynebacterium casei LMG S-19264T (=DSM 44701T), isolated from a smear-ripened cheese.</title>
        <authorList>
            <consortium name="US DOE Joint Genome Institute (JGI-PGF)"/>
            <person name="Walter F."/>
            <person name="Albersmeier A."/>
            <person name="Kalinowski J."/>
            <person name="Ruckert C."/>
        </authorList>
    </citation>
    <scope>NUCLEOTIDE SEQUENCE</scope>
    <source>
        <strain evidence="1">KCTC 12368</strain>
    </source>
</reference>
<organism evidence="1 2">
    <name type="scientific">Echinicola pacifica</name>
    <dbReference type="NCBI Taxonomy" id="346377"/>
    <lineage>
        <taxon>Bacteria</taxon>
        <taxon>Pseudomonadati</taxon>
        <taxon>Bacteroidota</taxon>
        <taxon>Cytophagia</taxon>
        <taxon>Cytophagales</taxon>
        <taxon>Cyclobacteriaceae</taxon>
        <taxon>Echinicola</taxon>
    </lineage>
</organism>
<sequence>MLKKEYDLEKRWGKLLIGIKDLLGKKPADLNGVLFIIGVQELGQGMKNFSKEQKQDLIHIAVCKVLSLAGFYELDFIDQDGWPHWKLMKELPHFGLLDQEKLLKIQVLEYFEKEFEIDIK</sequence>
<name>A0A918UM71_9BACT</name>
<evidence type="ECO:0000313" key="2">
    <source>
        <dbReference type="Proteomes" id="UP000619457"/>
    </source>
</evidence>
<dbReference type="AlphaFoldDB" id="A0A918UM71"/>
<keyword evidence="2" id="KW-1185">Reference proteome</keyword>